<comment type="caution">
    <text evidence="2">The sequence shown here is derived from an EMBL/GenBank/DDBJ whole genome shotgun (WGS) entry which is preliminary data.</text>
</comment>
<evidence type="ECO:0000313" key="2">
    <source>
        <dbReference type="EMBL" id="KAK1275373.1"/>
    </source>
</evidence>
<reference evidence="2" key="1">
    <citation type="journal article" date="2023" name="Nat. Commun.">
        <title>Diploid and tetraploid genomes of Acorus and the evolution of monocots.</title>
        <authorList>
            <person name="Ma L."/>
            <person name="Liu K.W."/>
            <person name="Li Z."/>
            <person name="Hsiao Y.Y."/>
            <person name="Qi Y."/>
            <person name="Fu T."/>
            <person name="Tang G.D."/>
            <person name="Zhang D."/>
            <person name="Sun W.H."/>
            <person name="Liu D.K."/>
            <person name="Li Y."/>
            <person name="Chen G.Z."/>
            <person name="Liu X.D."/>
            <person name="Liao X.Y."/>
            <person name="Jiang Y.T."/>
            <person name="Yu X."/>
            <person name="Hao Y."/>
            <person name="Huang J."/>
            <person name="Zhao X.W."/>
            <person name="Ke S."/>
            <person name="Chen Y.Y."/>
            <person name="Wu W.L."/>
            <person name="Hsu J.L."/>
            <person name="Lin Y.F."/>
            <person name="Huang M.D."/>
            <person name="Li C.Y."/>
            <person name="Huang L."/>
            <person name="Wang Z.W."/>
            <person name="Zhao X."/>
            <person name="Zhong W.Y."/>
            <person name="Peng D.H."/>
            <person name="Ahmad S."/>
            <person name="Lan S."/>
            <person name="Zhang J.S."/>
            <person name="Tsai W.C."/>
            <person name="Van de Peer Y."/>
            <person name="Liu Z.J."/>
        </authorList>
    </citation>
    <scope>NUCLEOTIDE SEQUENCE</scope>
    <source>
        <strain evidence="2">SCP</strain>
    </source>
</reference>
<feature type="region of interest" description="Disordered" evidence="1">
    <location>
        <begin position="21"/>
        <end position="63"/>
    </location>
</feature>
<evidence type="ECO:0000256" key="1">
    <source>
        <dbReference type="SAM" id="MobiDB-lite"/>
    </source>
</evidence>
<dbReference type="AlphaFoldDB" id="A0AAV9BFY4"/>
<dbReference type="Proteomes" id="UP001179952">
    <property type="component" value="Unassembled WGS sequence"/>
</dbReference>
<gene>
    <name evidence="2" type="ORF">QJS04_geneDACA003897</name>
</gene>
<keyword evidence="3" id="KW-1185">Reference proteome</keyword>
<evidence type="ECO:0000313" key="3">
    <source>
        <dbReference type="Proteomes" id="UP001179952"/>
    </source>
</evidence>
<dbReference type="EMBL" id="JAUJYN010000003">
    <property type="protein sequence ID" value="KAK1275373.1"/>
    <property type="molecule type" value="Genomic_DNA"/>
</dbReference>
<accession>A0AAV9BFY4</accession>
<reference evidence="2" key="2">
    <citation type="submission" date="2023-06" db="EMBL/GenBank/DDBJ databases">
        <authorList>
            <person name="Ma L."/>
            <person name="Liu K.-W."/>
            <person name="Li Z."/>
            <person name="Hsiao Y.-Y."/>
            <person name="Qi Y."/>
            <person name="Fu T."/>
            <person name="Tang G."/>
            <person name="Zhang D."/>
            <person name="Sun W.-H."/>
            <person name="Liu D.-K."/>
            <person name="Li Y."/>
            <person name="Chen G.-Z."/>
            <person name="Liu X.-D."/>
            <person name="Liao X.-Y."/>
            <person name="Jiang Y.-T."/>
            <person name="Yu X."/>
            <person name="Hao Y."/>
            <person name="Huang J."/>
            <person name="Zhao X.-W."/>
            <person name="Ke S."/>
            <person name="Chen Y.-Y."/>
            <person name="Wu W.-L."/>
            <person name="Hsu J.-L."/>
            <person name="Lin Y.-F."/>
            <person name="Huang M.-D."/>
            <person name="Li C.-Y."/>
            <person name="Huang L."/>
            <person name="Wang Z.-W."/>
            <person name="Zhao X."/>
            <person name="Zhong W.-Y."/>
            <person name="Peng D.-H."/>
            <person name="Ahmad S."/>
            <person name="Lan S."/>
            <person name="Zhang J.-S."/>
            <person name="Tsai W.-C."/>
            <person name="Van De Peer Y."/>
            <person name="Liu Z.-J."/>
        </authorList>
    </citation>
    <scope>NUCLEOTIDE SEQUENCE</scope>
    <source>
        <strain evidence="2">SCP</strain>
        <tissue evidence="2">Leaves</tissue>
    </source>
</reference>
<sequence length="63" mass="6700">MENMNYWMNRVEMKAGAQVGTAGMHGGKSDCESVPSIGQKLEVGPGPLTGRLVKLGPISDRPD</sequence>
<proteinExistence type="predicted"/>
<protein>
    <submittedName>
        <fullName evidence="2">Uncharacterized protein</fullName>
    </submittedName>
</protein>
<name>A0AAV9BFY4_ACOGR</name>
<organism evidence="2 3">
    <name type="scientific">Acorus gramineus</name>
    <name type="common">Dwarf sweet flag</name>
    <dbReference type="NCBI Taxonomy" id="55184"/>
    <lineage>
        <taxon>Eukaryota</taxon>
        <taxon>Viridiplantae</taxon>
        <taxon>Streptophyta</taxon>
        <taxon>Embryophyta</taxon>
        <taxon>Tracheophyta</taxon>
        <taxon>Spermatophyta</taxon>
        <taxon>Magnoliopsida</taxon>
        <taxon>Liliopsida</taxon>
        <taxon>Acoraceae</taxon>
        <taxon>Acorus</taxon>
    </lineage>
</organism>